<evidence type="ECO:0000256" key="1">
    <source>
        <dbReference type="ARBA" id="ARBA00006484"/>
    </source>
</evidence>
<dbReference type="PROSITE" id="PS00061">
    <property type="entry name" value="ADH_SHORT"/>
    <property type="match status" value="1"/>
</dbReference>
<gene>
    <name evidence="5" type="primary">yhxD</name>
    <name evidence="5" type="ORF">EM595_1641</name>
</gene>
<dbReference type="PRINTS" id="PR00081">
    <property type="entry name" value="GDHRDH"/>
</dbReference>
<dbReference type="PANTHER" id="PTHR48107">
    <property type="entry name" value="NADPH-DEPENDENT ALDEHYDE REDUCTASE-LIKE PROTEIN, CHLOROPLASTIC-RELATED"/>
    <property type="match status" value="1"/>
</dbReference>
<evidence type="ECO:0000313" key="6">
    <source>
        <dbReference type="Proteomes" id="UP000059419"/>
    </source>
</evidence>
<comment type="similarity">
    <text evidence="1">Belongs to the short-chain dehydrogenases/reductases (SDR) family.</text>
</comment>
<dbReference type="CDD" id="cd05355">
    <property type="entry name" value="SDR_c1"/>
    <property type="match status" value="1"/>
</dbReference>
<evidence type="ECO:0000256" key="3">
    <source>
        <dbReference type="ARBA" id="ARBA00067437"/>
    </source>
</evidence>
<dbReference type="FunFam" id="3.40.50.720:FF:000097">
    <property type="entry name" value="SDR family oxidoreductase"/>
    <property type="match status" value="1"/>
</dbReference>
<keyword evidence="2 5" id="KW-0560">Oxidoreductase</keyword>
<dbReference type="InterPro" id="IPR036291">
    <property type="entry name" value="NAD(P)-bd_dom_sf"/>
</dbReference>
<feature type="region of interest" description="Disordered" evidence="4">
    <location>
        <begin position="1"/>
        <end position="44"/>
    </location>
</feature>
<dbReference type="NCBIfam" id="NF004782">
    <property type="entry name" value="PRK06128.1"/>
    <property type="match status" value="1"/>
</dbReference>
<dbReference type="InterPro" id="IPR020904">
    <property type="entry name" value="Sc_DH/Rdtase_CS"/>
</dbReference>
<dbReference type="PANTHER" id="PTHR48107:SF16">
    <property type="entry name" value="NADPH-DEPENDENT ALDEHYDE REDUCTASE 1, CHLOROPLASTIC"/>
    <property type="match status" value="1"/>
</dbReference>
<evidence type="ECO:0000256" key="4">
    <source>
        <dbReference type="SAM" id="MobiDB-lite"/>
    </source>
</evidence>
<dbReference type="InterPro" id="IPR002347">
    <property type="entry name" value="SDR_fam"/>
</dbReference>
<dbReference type="Gene3D" id="3.40.50.720">
    <property type="entry name" value="NAD(P)-binding Rossmann-like Domain"/>
    <property type="match status" value="1"/>
</dbReference>
<dbReference type="SUPFAM" id="SSF51735">
    <property type="entry name" value="NAD(P)-binding Rossmann-fold domains"/>
    <property type="match status" value="1"/>
</dbReference>
<dbReference type="KEGG" id="ege:EM595_1641"/>
<dbReference type="RefSeq" id="WP_067430172.1">
    <property type="nucleotide sequence ID" value="NZ_JACSXG010000014.1"/>
</dbReference>
<dbReference type="OrthoDB" id="9809287at2"/>
<dbReference type="Pfam" id="PF13561">
    <property type="entry name" value="adh_short_C2"/>
    <property type="match status" value="1"/>
</dbReference>
<dbReference type="GO" id="GO:0016614">
    <property type="term" value="F:oxidoreductase activity, acting on CH-OH group of donors"/>
    <property type="evidence" value="ECO:0007669"/>
    <property type="project" value="UniProtKB-ARBA"/>
</dbReference>
<name>A0A0U5L5C7_9GAMM</name>
<dbReference type="PATRIC" id="fig|1619313.3.peg.1704"/>
<dbReference type="Proteomes" id="UP000059419">
    <property type="component" value="Chromosome 1"/>
</dbReference>
<evidence type="ECO:0000256" key="2">
    <source>
        <dbReference type="ARBA" id="ARBA00023002"/>
    </source>
</evidence>
<dbReference type="PRINTS" id="PR00080">
    <property type="entry name" value="SDRFAMILY"/>
</dbReference>
<proteinExistence type="inferred from homology"/>
<keyword evidence="6" id="KW-1185">Reference proteome</keyword>
<dbReference type="AlphaFoldDB" id="A0A0U5L5C7"/>
<sequence>MSQHNPNEISRPVPPFERQPQEVPGLASKMVPVPDHGEKSYKGSGRLAGRKALITGGDSGIGRATAIAYAREGADVAINYLPAEESDAKEVIALIEAEGRKAIAIPGDITSEDFCQQLVSEAVEKLGGLDILVNNAGRQQFCESIADLTTESFDKTFKTNVYAMFWITKAALPHLKSGSAIVNTSSVQAGKPSPMLLDYAQTKASIIAFTKGLAKQVAEKGIRVNAVAPGPYWTPLQSSGGQPQEKVMKFGEEAPFGRPGQPAEIAALYVLLASDEASFASGQVWCSDGGTGTF</sequence>
<organism evidence="5 6">
    <name type="scientific">Duffyella gerundensis</name>
    <dbReference type="NCBI Taxonomy" id="1619313"/>
    <lineage>
        <taxon>Bacteria</taxon>
        <taxon>Pseudomonadati</taxon>
        <taxon>Pseudomonadota</taxon>
        <taxon>Gammaproteobacteria</taxon>
        <taxon>Enterobacterales</taxon>
        <taxon>Erwiniaceae</taxon>
        <taxon>Duffyella</taxon>
    </lineage>
</organism>
<reference evidence="6" key="1">
    <citation type="submission" date="2015-11" db="EMBL/GenBank/DDBJ databases">
        <authorList>
            <person name="Blom J."/>
        </authorList>
    </citation>
    <scope>NUCLEOTIDE SEQUENCE [LARGE SCALE GENOMIC DNA]</scope>
</reference>
<evidence type="ECO:0000313" key="5">
    <source>
        <dbReference type="EMBL" id="CUU23875.1"/>
    </source>
</evidence>
<protein>
    <recommendedName>
        <fullName evidence="3">Uncharacterized oxidoreductase YghA</fullName>
    </recommendedName>
</protein>
<dbReference type="EMBL" id="LN907827">
    <property type="protein sequence ID" value="CUU23875.1"/>
    <property type="molecule type" value="Genomic_DNA"/>
</dbReference>
<accession>A0A0U5L5C7</accession>
<dbReference type="STRING" id="1619313.EM595_1641"/>